<gene>
    <name evidence="2" type="primary">cse1</name>
    <name evidence="3" type="ORF">GA0071312_2536</name>
    <name evidence="2" type="ORF">HLUCCO17_03725</name>
</gene>
<sequence>MAEGVFNLLDERWLPVRRLSGAREWVTPAGVVSGLAEDPVIAFDWGRADFDAAAVEFMIGLLACSCQPQDDRAWRGWWQAPPGSEELAARFAPLAAAFALTGDGPRFMQDCEDFAGEAVPVSGLMIEAPGANTERNNGDLFQKRGRFPALSLPAAAMALFTLQAYAPSGGAGHRTSLRGGGPLTTLVLAPPDKPALWHLLWLNLENAAAQAPEITPQTLPRIFPWLAPTRTSEGKKPPLGEDDIDPRGVYWGMPRRIRLDVAAGGEGVTCARTCAITGEPVTTCVRTYRTKPWGMNYGTLRHPLSPMYRQKATSTEWLYVHPQPGGLTYRHWIDLALTPEGSDYLRRPAPAVLTARRRLQALRAGGTRLRAAGYDMDNMKARGFVEAQFPLFILADDDANTRLGHAARALVGAANLVNGSLLRNLRHALTIADAGAARLDAVAESFQHRTQGAFFDTLAGLAARLDADPHDADAIAVAGADFRKRALEPVAYDLFDRYAPFSAQSGRLADMGKVVAARRNLVWLLAGYGKDGEKLFAHLGLPPPESKRGKKKTSGKAAA</sequence>
<dbReference type="Proteomes" id="UP000050497">
    <property type="component" value="Unassembled WGS sequence"/>
</dbReference>
<dbReference type="PATRIC" id="fig|1653334.4.peg.1434"/>
<keyword evidence="5" id="KW-1185">Reference proteome</keyword>
<dbReference type="STRING" id="1653334.GA0071312_2536"/>
<dbReference type="Proteomes" id="UP000182800">
    <property type="component" value="Unassembled WGS sequence"/>
</dbReference>
<evidence type="ECO:0000313" key="5">
    <source>
        <dbReference type="Proteomes" id="UP000182800"/>
    </source>
</evidence>
<proteinExistence type="predicted"/>
<reference evidence="2 4" key="1">
    <citation type="submission" date="2015-09" db="EMBL/GenBank/DDBJ databases">
        <title>Identification and resolution of microdiversity through metagenomic sequencing of parallel consortia.</title>
        <authorList>
            <person name="Nelson W.C."/>
            <person name="Romine M.F."/>
            <person name="Lindemann S.R."/>
        </authorList>
    </citation>
    <scope>NUCLEOTIDE SEQUENCE [LARGE SCALE GENOMIC DNA]</scope>
    <source>
        <strain evidence="2">HL-109</strain>
    </source>
</reference>
<accession>A0A0N8KEP5</accession>
<evidence type="ECO:0000313" key="2">
    <source>
        <dbReference type="EMBL" id="KPQ11914.1"/>
    </source>
</evidence>
<dbReference type="CDD" id="cd09729">
    <property type="entry name" value="Cse1_I-E"/>
    <property type="match status" value="1"/>
</dbReference>
<comment type="caution">
    <text evidence="2">The sequence shown here is derived from an EMBL/GenBank/DDBJ whole genome shotgun (WGS) entry which is preliminary data.</text>
</comment>
<dbReference type="RefSeq" id="WP_074445257.1">
    <property type="nucleotide sequence ID" value="NZ_FMBM01000002.1"/>
</dbReference>
<dbReference type="NCBIfam" id="TIGR02547">
    <property type="entry name" value="casA_cse1"/>
    <property type="match status" value="1"/>
</dbReference>
<reference evidence="3 5" key="2">
    <citation type="submission" date="2016-08" db="EMBL/GenBank/DDBJ databases">
        <authorList>
            <person name="Varghese N."/>
            <person name="Submissions Spin"/>
        </authorList>
    </citation>
    <scope>NUCLEOTIDE SEQUENCE [LARGE SCALE GENOMIC DNA]</scope>
    <source>
        <strain evidence="3 5">HL-109</strain>
    </source>
</reference>
<dbReference type="EMBL" id="FMBM01000002">
    <property type="protein sequence ID" value="SCC81587.1"/>
    <property type="molecule type" value="Genomic_DNA"/>
</dbReference>
<evidence type="ECO:0000256" key="1">
    <source>
        <dbReference type="SAM" id="MobiDB-lite"/>
    </source>
</evidence>
<dbReference type="Pfam" id="PF09481">
    <property type="entry name" value="CRISPR_Cse1"/>
    <property type="match status" value="1"/>
</dbReference>
<feature type="compositionally biased region" description="Basic residues" evidence="1">
    <location>
        <begin position="548"/>
        <end position="559"/>
    </location>
</feature>
<dbReference type="EMBL" id="LJSX01000004">
    <property type="protein sequence ID" value="KPQ11914.1"/>
    <property type="molecule type" value="Genomic_DNA"/>
</dbReference>
<name>A0A0N8KEP5_9HYPH</name>
<protein>
    <submittedName>
        <fullName evidence="3">CRISPR system Cascade subunit CasA</fullName>
    </submittedName>
    <submittedName>
        <fullName evidence="2">Subtype I-E CRISPR-associated protein Cse1</fullName>
    </submittedName>
</protein>
<organism evidence="2 4">
    <name type="scientific">Saliniramus fredricksonii</name>
    <dbReference type="NCBI Taxonomy" id="1653334"/>
    <lineage>
        <taxon>Bacteria</taxon>
        <taxon>Pseudomonadati</taxon>
        <taxon>Pseudomonadota</taxon>
        <taxon>Alphaproteobacteria</taxon>
        <taxon>Hyphomicrobiales</taxon>
        <taxon>Salinarimonadaceae</taxon>
        <taxon>Saliniramus</taxon>
    </lineage>
</organism>
<feature type="region of interest" description="Disordered" evidence="1">
    <location>
        <begin position="539"/>
        <end position="559"/>
    </location>
</feature>
<evidence type="ECO:0000313" key="4">
    <source>
        <dbReference type="Proteomes" id="UP000050497"/>
    </source>
</evidence>
<evidence type="ECO:0000313" key="3">
    <source>
        <dbReference type="EMBL" id="SCC81587.1"/>
    </source>
</evidence>
<dbReference type="OrthoDB" id="5392377at2"/>
<dbReference type="AlphaFoldDB" id="A0A0N8KEP5"/>
<dbReference type="InterPro" id="IPR013381">
    <property type="entry name" value="CRISPR-assoc_prot_Cse1"/>
</dbReference>